<feature type="region of interest" description="Disordered" evidence="1">
    <location>
        <begin position="219"/>
        <end position="244"/>
    </location>
</feature>
<feature type="compositionally biased region" description="Polar residues" evidence="1">
    <location>
        <begin position="225"/>
        <end position="242"/>
    </location>
</feature>
<dbReference type="GeneTree" id="ENSGT00970000193507"/>
<evidence type="ECO:0000256" key="1">
    <source>
        <dbReference type="SAM" id="MobiDB-lite"/>
    </source>
</evidence>
<sequence>MMQTVTVISWQWLSVEFDVLSHQTEFVLFFFSVRYNLMNAKLKRVDPSVQCSENLMTLRVKGVRAPHILVDNERPLTPLSQMPSICGFSVRRSRRDVQFAAPYQGCHVTQQVRLMSVFTNPLSSLCSICGLAVEELPGGLMLSAPYNRGQCIETQVWWGPLYLLSLLLAEVELLVTCPSSPNIKPTTTTTAAPPTDRPVLQYPQYPQFPVFPQYPPGTVAPLPQQPQLPSGASTDTGNQESPAAQHPAFSFMPQYPQFPQYPLFPRPVPPMKPPAAPPAQLPQMPQSPQYPFPFFPQFPMVPGIFHPTTPPPPASVTTPAPTTKRDGKPVVPLQTQFPIPPQYPFLPFHPLTEPPEGQTRPLQGPKPVIHQHKPYQVYPQTYQIPVLYPPQKYPPQNTQTAAPTTASATSSATALKPAAQQPFYYPHPYMSAYYVPQPAPKPYPPTAPPVKPAPSDQHERQPPVFHAMPSFYPFPSYHMPKSVTKNS</sequence>
<dbReference type="OMA" id="QKGDFNS"/>
<proteinExistence type="predicted"/>
<evidence type="ECO:0008006" key="4">
    <source>
        <dbReference type="Google" id="ProtNLM"/>
    </source>
</evidence>
<evidence type="ECO:0000313" key="2">
    <source>
        <dbReference type="Ensembl" id="ENSSAUP00010064005.1"/>
    </source>
</evidence>
<dbReference type="InParanoid" id="A0A671YMX7"/>
<feature type="region of interest" description="Disordered" evidence="1">
    <location>
        <begin position="444"/>
        <end position="464"/>
    </location>
</feature>
<protein>
    <recommendedName>
        <fullName evidence="4">ZP domain-containing protein</fullName>
    </recommendedName>
</protein>
<feature type="compositionally biased region" description="Pro residues" evidence="1">
    <location>
        <begin position="262"/>
        <end position="280"/>
    </location>
</feature>
<feature type="region of interest" description="Disordered" evidence="1">
    <location>
        <begin position="262"/>
        <end position="288"/>
    </location>
</feature>
<organism evidence="2 3">
    <name type="scientific">Sparus aurata</name>
    <name type="common">Gilthead sea bream</name>
    <dbReference type="NCBI Taxonomy" id="8175"/>
    <lineage>
        <taxon>Eukaryota</taxon>
        <taxon>Metazoa</taxon>
        <taxon>Chordata</taxon>
        <taxon>Craniata</taxon>
        <taxon>Vertebrata</taxon>
        <taxon>Euteleostomi</taxon>
        <taxon>Actinopterygii</taxon>
        <taxon>Neopterygii</taxon>
        <taxon>Teleostei</taxon>
        <taxon>Neoteleostei</taxon>
        <taxon>Acanthomorphata</taxon>
        <taxon>Eupercaria</taxon>
        <taxon>Spariformes</taxon>
        <taxon>Sparidae</taxon>
        <taxon>Sparus</taxon>
    </lineage>
</organism>
<dbReference type="AlphaFoldDB" id="A0A671YMX7"/>
<dbReference type="Ensembl" id="ENSSAUT00010067061.1">
    <property type="protein sequence ID" value="ENSSAUP00010064005.1"/>
    <property type="gene ID" value="ENSSAUG00010025700.1"/>
</dbReference>
<accession>A0A671YMX7</accession>
<keyword evidence="3" id="KW-1185">Reference proteome</keyword>
<dbReference type="Proteomes" id="UP000472265">
    <property type="component" value="Chromosome 6"/>
</dbReference>
<name>A0A671YMX7_SPAAU</name>
<reference evidence="2" key="3">
    <citation type="submission" date="2025-09" db="UniProtKB">
        <authorList>
            <consortium name="Ensembl"/>
        </authorList>
    </citation>
    <scope>IDENTIFICATION</scope>
</reference>
<reference evidence="2" key="2">
    <citation type="submission" date="2025-08" db="UniProtKB">
        <authorList>
            <consortium name="Ensembl"/>
        </authorList>
    </citation>
    <scope>IDENTIFICATION</scope>
</reference>
<reference evidence="2" key="1">
    <citation type="submission" date="2021-04" db="EMBL/GenBank/DDBJ databases">
        <authorList>
            <consortium name="Wellcome Sanger Institute Data Sharing"/>
        </authorList>
    </citation>
    <scope>NUCLEOTIDE SEQUENCE [LARGE SCALE GENOMIC DNA]</scope>
</reference>
<evidence type="ECO:0000313" key="3">
    <source>
        <dbReference type="Proteomes" id="UP000472265"/>
    </source>
</evidence>